<dbReference type="CDD" id="cd04238">
    <property type="entry name" value="AAK_NAGK-like"/>
    <property type="match status" value="1"/>
</dbReference>
<dbReference type="EC" id="2.7.2.8" evidence="9"/>
<reference evidence="11 12" key="1">
    <citation type="submission" date="2018-10" db="EMBL/GenBank/DDBJ databases">
        <title>Falsibacillus sp. genome draft.</title>
        <authorList>
            <person name="Shi S."/>
        </authorList>
    </citation>
    <scope>NUCLEOTIDE SEQUENCE [LARGE SCALE GENOMIC DNA]</scope>
    <source>
        <strain evidence="11 12">GY 10110</strain>
    </source>
</reference>
<evidence type="ECO:0000256" key="6">
    <source>
        <dbReference type="ARBA" id="ARBA00022777"/>
    </source>
</evidence>
<dbReference type="UniPathway" id="UPA00068">
    <property type="reaction ID" value="UER00107"/>
</dbReference>
<feature type="binding site" evidence="9">
    <location>
        <position position="63"/>
    </location>
    <ligand>
        <name>substrate</name>
    </ligand>
</feature>
<feature type="site" description="Transition state stabilizer" evidence="9">
    <location>
        <position position="7"/>
    </location>
</feature>
<evidence type="ECO:0000256" key="1">
    <source>
        <dbReference type="ARBA" id="ARBA00004828"/>
    </source>
</evidence>
<evidence type="ECO:0000256" key="4">
    <source>
        <dbReference type="ARBA" id="ARBA00022679"/>
    </source>
</evidence>
<dbReference type="HAMAP" id="MF_00082">
    <property type="entry name" value="ArgB"/>
    <property type="match status" value="1"/>
</dbReference>
<evidence type="ECO:0000256" key="7">
    <source>
        <dbReference type="ARBA" id="ARBA00022840"/>
    </source>
</evidence>
<evidence type="ECO:0000313" key="12">
    <source>
        <dbReference type="Proteomes" id="UP000276770"/>
    </source>
</evidence>
<comment type="caution">
    <text evidence="11">The sequence shown here is derived from an EMBL/GenBank/DDBJ whole genome shotgun (WGS) entry which is preliminary data.</text>
</comment>
<comment type="similarity">
    <text evidence="9">Belongs to the acetylglutamate kinase family. ArgB subfamily.</text>
</comment>
<dbReference type="InterPro" id="IPR001048">
    <property type="entry name" value="Asp/Glu/Uridylate_kinase"/>
</dbReference>
<keyword evidence="3 9" id="KW-0028">Amino-acid biosynthesis</keyword>
<dbReference type="RefSeq" id="WP_121679929.1">
    <property type="nucleotide sequence ID" value="NZ_RCVZ01000004.1"/>
</dbReference>
<comment type="catalytic activity">
    <reaction evidence="8 9">
        <text>N-acetyl-L-glutamate + ATP = N-acetyl-L-glutamyl 5-phosphate + ADP</text>
        <dbReference type="Rhea" id="RHEA:14629"/>
        <dbReference type="ChEBI" id="CHEBI:30616"/>
        <dbReference type="ChEBI" id="CHEBI:44337"/>
        <dbReference type="ChEBI" id="CHEBI:57936"/>
        <dbReference type="ChEBI" id="CHEBI:456216"/>
        <dbReference type="EC" id="2.7.2.8"/>
    </reaction>
</comment>
<keyword evidence="5 9" id="KW-0547">Nucleotide-binding</keyword>
<keyword evidence="12" id="KW-1185">Reference proteome</keyword>
<dbReference type="GO" id="GO:0005737">
    <property type="term" value="C:cytoplasm"/>
    <property type="evidence" value="ECO:0007669"/>
    <property type="project" value="UniProtKB-SubCell"/>
</dbReference>
<keyword evidence="2 9" id="KW-0055">Arginine biosynthesis</keyword>
<dbReference type="GO" id="GO:0042450">
    <property type="term" value="P:L-arginine biosynthetic process via ornithine"/>
    <property type="evidence" value="ECO:0007669"/>
    <property type="project" value="UniProtKB-UniRule"/>
</dbReference>
<name>A0A3L7JZ34_9BACI</name>
<dbReference type="GO" id="GO:0003991">
    <property type="term" value="F:acetylglutamate kinase activity"/>
    <property type="evidence" value="ECO:0007669"/>
    <property type="project" value="UniProtKB-UniRule"/>
</dbReference>
<keyword evidence="9" id="KW-0963">Cytoplasm</keyword>
<dbReference type="GO" id="GO:0005524">
    <property type="term" value="F:ATP binding"/>
    <property type="evidence" value="ECO:0007669"/>
    <property type="project" value="UniProtKB-UniRule"/>
</dbReference>
<dbReference type="Proteomes" id="UP000276770">
    <property type="component" value="Unassembled WGS sequence"/>
</dbReference>
<feature type="site" description="Transition state stabilizer" evidence="9">
    <location>
        <position position="214"/>
    </location>
</feature>
<keyword evidence="7 9" id="KW-0067">ATP-binding</keyword>
<dbReference type="InterPro" id="IPR004662">
    <property type="entry name" value="AcgluKinase_fam"/>
</dbReference>
<accession>A0A3L7JZ34</accession>
<sequence>MSYLVIKCGGSIFEQMDPSFYTDLVKIADTGKWKPIFVHGGGPAITNFLSDLGIKTTFVDGIRMTSQEMIDAIEMVLSGSINKKAVREIAKAGGRAVGISGTDAGLLKAVIKDEKLGLVGSMAAVDPEIIITLCDQGIIPVVSPLGLTADGQLCNINGDDAASAIAASLSAKLCLLTDTPGIMNREGETVNFLTTLEAEQFIKDGIISGGMIPKTSSIIESLKNGVPEAMILDGRTNECLTSLLSGMIKGTKIYIEEEPAYAKPS</sequence>
<dbReference type="AlphaFoldDB" id="A0A3L7JZ34"/>
<keyword evidence="6 9" id="KW-0418">Kinase</keyword>
<feature type="domain" description="Aspartate/glutamate/uridylate kinase" evidence="10">
    <location>
        <begin position="4"/>
        <end position="233"/>
    </location>
</feature>
<dbReference type="SUPFAM" id="SSF53633">
    <property type="entry name" value="Carbamate kinase-like"/>
    <property type="match status" value="1"/>
</dbReference>
<dbReference type="PANTHER" id="PTHR23342">
    <property type="entry name" value="N-ACETYLGLUTAMATE SYNTHASE"/>
    <property type="match status" value="1"/>
</dbReference>
<evidence type="ECO:0000256" key="9">
    <source>
        <dbReference type="HAMAP-Rule" id="MF_00082"/>
    </source>
</evidence>
<evidence type="ECO:0000313" key="11">
    <source>
        <dbReference type="EMBL" id="RLQ96077.1"/>
    </source>
</evidence>
<comment type="pathway">
    <text evidence="1 9">Amino-acid biosynthesis; L-arginine biosynthesis; N(2)-acetyl-L-ornithine from L-glutamate: step 2/4.</text>
</comment>
<evidence type="ECO:0000256" key="2">
    <source>
        <dbReference type="ARBA" id="ARBA00022571"/>
    </source>
</evidence>
<feature type="binding site" evidence="9">
    <location>
        <position position="155"/>
    </location>
    <ligand>
        <name>substrate</name>
    </ligand>
</feature>
<dbReference type="EMBL" id="RCVZ01000004">
    <property type="protein sequence ID" value="RLQ96077.1"/>
    <property type="molecule type" value="Genomic_DNA"/>
</dbReference>
<evidence type="ECO:0000256" key="5">
    <source>
        <dbReference type="ARBA" id="ARBA00022741"/>
    </source>
</evidence>
<dbReference type="Gene3D" id="3.40.1160.10">
    <property type="entry name" value="Acetylglutamate kinase-like"/>
    <property type="match status" value="1"/>
</dbReference>
<organism evidence="11 12">
    <name type="scientific">Falsibacillus albus</name>
    <dbReference type="NCBI Taxonomy" id="2478915"/>
    <lineage>
        <taxon>Bacteria</taxon>
        <taxon>Bacillati</taxon>
        <taxon>Bacillota</taxon>
        <taxon>Bacilli</taxon>
        <taxon>Bacillales</taxon>
        <taxon>Bacillaceae</taxon>
        <taxon>Falsibacillus</taxon>
    </lineage>
</organism>
<proteinExistence type="inferred from homology"/>
<evidence type="ECO:0000256" key="3">
    <source>
        <dbReference type="ARBA" id="ARBA00022605"/>
    </source>
</evidence>
<dbReference type="OrthoDB" id="9803155at2"/>
<dbReference type="PANTHER" id="PTHR23342:SF0">
    <property type="entry name" value="N-ACETYLGLUTAMATE SYNTHASE, MITOCHONDRIAL"/>
    <property type="match status" value="1"/>
</dbReference>
<dbReference type="InterPro" id="IPR036393">
    <property type="entry name" value="AceGlu_kinase-like_sf"/>
</dbReference>
<comment type="subcellular location">
    <subcellularLocation>
        <location evidence="9">Cytoplasm</location>
    </subcellularLocation>
</comment>
<feature type="binding site" evidence="9">
    <location>
        <begin position="41"/>
        <end position="42"/>
    </location>
    <ligand>
        <name>substrate</name>
    </ligand>
</feature>
<protein>
    <recommendedName>
        <fullName evidence="9">Acetylglutamate kinase</fullName>
        <ecNumber evidence="9">2.7.2.8</ecNumber>
    </recommendedName>
    <alternativeName>
        <fullName evidence="9">N-acetyl-L-glutamate 5-phosphotransferase</fullName>
    </alternativeName>
    <alternativeName>
        <fullName evidence="9">NAG kinase</fullName>
        <shortName evidence="9">NAGK</shortName>
    </alternativeName>
</protein>
<dbReference type="Pfam" id="PF00696">
    <property type="entry name" value="AA_kinase"/>
    <property type="match status" value="1"/>
</dbReference>
<keyword evidence="4 9" id="KW-0808">Transferase</keyword>
<gene>
    <name evidence="9 11" type="primary">argB</name>
    <name evidence="11" type="ORF">D9X91_07225</name>
</gene>
<evidence type="ECO:0000259" key="10">
    <source>
        <dbReference type="Pfam" id="PF00696"/>
    </source>
</evidence>
<evidence type="ECO:0000256" key="8">
    <source>
        <dbReference type="ARBA" id="ARBA00048141"/>
    </source>
</evidence>
<dbReference type="InterPro" id="IPR037528">
    <property type="entry name" value="ArgB"/>
</dbReference>
<dbReference type="PIRSF" id="PIRSF000728">
    <property type="entry name" value="NAGK"/>
    <property type="match status" value="1"/>
</dbReference>
<dbReference type="FunFam" id="3.40.1160.10:FF:000004">
    <property type="entry name" value="Acetylglutamate kinase"/>
    <property type="match status" value="1"/>
</dbReference>
<comment type="function">
    <text evidence="9">Catalyzes the ATP-dependent phosphorylation of N-acetyl-L-glutamate.</text>
</comment>
<dbReference type="NCBIfam" id="TIGR00761">
    <property type="entry name" value="argB"/>
    <property type="match status" value="1"/>
</dbReference>